<dbReference type="GO" id="GO:0004519">
    <property type="term" value="F:endonuclease activity"/>
    <property type="evidence" value="ECO:0007669"/>
    <property type="project" value="InterPro"/>
</dbReference>
<evidence type="ECO:0000313" key="2">
    <source>
        <dbReference type="EMBL" id="PTD20049.1"/>
    </source>
</evidence>
<evidence type="ECO:0000259" key="1">
    <source>
        <dbReference type="Pfam" id="PF01844"/>
    </source>
</evidence>
<dbReference type="GO" id="GO:0003676">
    <property type="term" value="F:nucleic acid binding"/>
    <property type="evidence" value="ECO:0007669"/>
    <property type="project" value="InterPro"/>
</dbReference>
<feature type="domain" description="HNH" evidence="1">
    <location>
        <begin position="2"/>
        <end position="37"/>
    </location>
</feature>
<sequence>MFEVHHIGSWARYPGLRLDLANLSLLCRGCHKWVHSRGNTGRLFLRD</sequence>
<organism evidence="2 3">
    <name type="scientific">Edaphosphingomonas fennica</name>
    <dbReference type="NCBI Taxonomy" id="114404"/>
    <lineage>
        <taxon>Bacteria</taxon>
        <taxon>Pseudomonadati</taxon>
        <taxon>Pseudomonadota</taxon>
        <taxon>Alphaproteobacteria</taxon>
        <taxon>Sphingomonadales</taxon>
        <taxon>Rhizorhabdaceae</taxon>
        <taxon>Edaphosphingomonas</taxon>
    </lineage>
</organism>
<accession>A0A2T4HW62</accession>
<dbReference type="GO" id="GO:0008270">
    <property type="term" value="F:zinc ion binding"/>
    <property type="evidence" value="ECO:0007669"/>
    <property type="project" value="InterPro"/>
</dbReference>
<name>A0A2T4HW62_9SPHN</name>
<reference evidence="2 3" key="1">
    <citation type="submission" date="2017-11" db="EMBL/GenBank/DDBJ databases">
        <title>Sphingomonas oleivorans sp. nov., isolated from oil-contaminated soil.</title>
        <authorList>
            <person name="Wang L."/>
            <person name="Chen L."/>
        </authorList>
    </citation>
    <scope>NUCLEOTIDE SEQUENCE [LARGE SCALE GENOMIC DNA]</scope>
    <source>
        <strain evidence="2 3">K101</strain>
    </source>
</reference>
<keyword evidence="3" id="KW-1185">Reference proteome</keyword>
<dbReference type="RefSeq" id="WP_107395136.1">
    <property type="nucleotide sequence ID" value="NZ_PHHF01000049.1"/>
</dbReference>
<dbReference type="Pfam" id="PF01844">
    <property type="entry name" value="HNH"/>
    <property type="match status" value="1"/>
</dbReference>
<dbReference type="Proteomes" id="UP000241206">
    <property type="component" value="Unassembled WGS sequence"/>
</dbReference>
<dbReference type="AlphaFoldDB" id="A0A2T4HW62"/>
<proteinExistence type="predicted"/>
<protein>
    <recommendedName>
        <fullName evidence="1">HNH domain-containing protein</fullName>
    </recommendedName>
</protein>
<dbReference type="InterPro" id="IPR003615">
    <property type="entry name" value="HNH_nuc"/>
</dbReference>
<dbReference type="CDD" id="cd00085">
    <property type="entry name" value="HNHc"/>
    <property type="match status" value="1"/>
</dbReference>
<gene>
    <name evidence="2" type="ORF">CV103_12125</name>
</gene>
<dbReference type="EMBL" id="PHHF01000049">
    <property type="protein sequence ID" value="PTD20049.1"/>
    <property type="molecule type" value="Genomic_DNA"/>
</dbReference>
<evidence type="ECO:0000313" key="3">
    <source>
        <dbReference type="Proteomes" id="UP000241206"/>
    </source>
</evidence>
<dbReference type="InterPro" id="IPR002711">
    <property type="entry name" value="HNH"/>
</dbReference>
<comment type="caution">
    <text evidence="2">The sequence shown here is derived from an EMBL/GenBank/DDBJ whole genome shotgun (WGS) entry which is preliminary data.</text>
</comment>